<protein>
    <submittedName>
        <fullName evidence="1">Uncharacterized protein</fullName>
    </submittedName>
</protein>
<reference evidence="1" key="1">
    <citation type="submission" date="2022-02" db="EMBL/GenBank/DDBJ databases">
        <authorList>
            <person name="Henning P.M."/>
            <person name="McCubbin A.G."/>
            <person name="Shore J.S."/>
        </authorList>
    </citation>
    <scope>NUCLEOTIDE SEQUENCE</scope>
    <source>
        <strain evidence="1">F60SS</strain>
        <tissue evidence="1">Leaves</tissue>
    </source>
</reference>
<evidence type="ECO:0000313" key="2">
    <source>
        <dbReference type="Proteomes" id="UP001141552"/>
    </source>
</evidence>
<evidence type="ECO:0000313" key="1">
    <source>
        <dbReference type="EMBL" id="KAJ4821939.1"/>
    </source>
</evidence>
<comment type="caution">
    <text evidence="1">The sequence shown here is derived from an EMBL/GenBank/DDBJ whole genome shotgun (WGS) entry which is preliminary data.</text>
</comment>
<proteinExistence type="predicted"/>
<dbReference type="EMBL" id="JAKUCV010007795">
    <property type="protein sequence ID" value="KAJ4821939.1"/>
    <property type="molecule type" value="Genomic_DNA"/>
</dbReference>
<gene>
    <name evidence="1" type="ORF">Tsubulata_036031</name>
</gene>
<keyword evidence="2" id="KW-1185">Reference proteome</keyword>
<dbReference type="Proteomes" id="UP001141552">
    <property type="component" value="Unassembled WGS sequence"/>
</dbReference>
<dbReference type="AlphaFoldDB" id="A0A9Q0IYM1"/>
<sequence length="61" mass="6882">MQNQAQPPQPLEHPVRKYQLMTNTGIMQLSVVLLLSLARRDGISSPALRSLKKFMTVGLYD</sequence>
<name>A0A9Q0IYM1_9ROSI</name>
<reference evidence="1" key="2">
    <citation type="journal article" date="2023" name="Plants (Basel)">
        <title>Annotation of the Turnera subulata (Passifloraceae) Draft Genome Reveals the S-Locus Evolved after the Divergence of Turneroideae from Passifloroideae in a Stepwise Manner.</title>
        <authorList>
            <person name="Henning P.M."/>
            <person name="Roalson E.H."/>
            <person name="Mir W."/>
            <person name="McCubbin A.G."/>
            <person name="Shore J.S."/>
        </authorList>
    </citation>
    <scope>NUCLEOTIDE SEQUENCE</scope>
    <source>
        <strain evidence="1">F60SS</strain>
    </source>
</reference>
<accession>A0A9Q0IYM1</accession>
<organism evidence="1 2">
    <name type="scientific">Turnera subulata</name>
    <dbReference type="NCBI Taxonomy" id="218843"/>
    <lineage>
        <taxon>Eukaryota</taxon>
        <taxon>Viridiplantae</taxon>
        <taxon>Streptophyta</taxon>
        <taxon>Embryophyta</taxon>
        <taxon>Tracheophyta</taxon>
        <taxon>Spermatophyta</taxon>
        <taxon>Magnoliopsida</taxon>
        <taxon>eudicotyledons</taxon>
        <taxon>Gunneridae</taxon>
        <taxon>Pentapetalae</taxon>
        <taxon>rosids</taxon>
        <taxon>fabids</taxon>
        <taxon>Malpighiales</taxon>
        <taxon>Passifloraceae</taxon>
        <taxon>Turnera</taxon>
    </lineage>
</organism>